<evidence type="ECO:0000313" key="2">
    <source>
        <dbReference type="EMBL" id="GGX41445.1"/>
    </source>
</evidence>
<protein>
    <submittedName>
        <fullName evidence="2">Uncharacterized protein</fullName>
    </submittedName>
</protein>
<feature type="compositionally biased region" description="Low complexity" evidence="1">
    <location>
        <begin position="63"/>
        <end position="84"/>
    </location>
</feature>
<evidence type="ECO:0000313" key="3">
    <source>
        <dbReference type="Proteomes" id="UP000645555"/>
    </source>
</evidence>
<comment type="caution">
    <text evidence="2">The sequence shown here is derived from an EMBL/GenBank/DDBJ whole genome shotgun (WGS) entry which is preliminary data.</text>
</comment>
<name>A0A918N5F3_9ACTN</name>
<keyword evidence="3" id="KW-1185">Reference proteome</keyword>
<reference evidence="2" key="2">
    <citation type="submission" date="2020-09" db="EMBL/GenBank/DDBJ databases">
        <authorList>
            <person name="Sun Q."/>
            <person name="Ohkuma M."/>
        </authorList>
    </citation>
    <scope>NUCLEOTIDE SEQUENCE</scope>
    <source>
        <strain evidence="2">JCM 4956</strain>
    </source>
</reference>
<accession>A0A918N5F3</accession>
<evidence type="ECO:0000256" key="1">
    <source>
        <dbReference type="SAM" id="MobiDB-lite"/>
    </source>
</evidence>
<gene>
    <name evidence="2" type="ORF">GCM10010515_05500</name>
</gene>
<sequence length="84" mass="9117">MWITALLRRPVGPAEWRAGPAWIVVPWWAVAVPVRYGPGDPFTLFGRASRGARARPRDREAAARGSGYSASSSSSRAVASPVRR</sequence>
<dbReference type="Proteomes" id="UP000645555">
    <property type="component" value="Unassembled WGS sequence"/>
</dbReference>
<organism evidence="2 3">
    <name type="scientific">Streptomyces fructofermentans</name>
    <dbReference type="NCBI Taxonomy" id="152141"/>
    <lineage>
        <taxon>Bacteria</taxon>
        <taxon>Bacillati</taxon>
        <taxon>Actinomycetota</taxon>
        <taxon>Actinomycetes</taxon>
        <taxon>Kitasatosporales</taxon>
        <taxon>Streptomycetaceae</taxon>
        <taxon>Streptomyces</taxon>
    </lineage>
</organism>
<proteinExistence type="predicted"/>
<dbReference type="AlphaFoldDB" id="A0A918N5F3"/>
<reference evidence="2" key="1">
    <citation type="journal article" date="2014" name="Int. J. Syst. Evol. Microbiol.">
        <title>Complete genome sequence of Corynebacterium casei LMG S-19264T (=DSM 44701T), isolated from a smear-ripened cheese.</title>
        <authorList>
            <consortium name="US DOE Joint Genome Institute (JGI-PGF)"/>
            <person name="Walter F."/>
            <person name="Albersmeier A."/>
            <person name="Kalinowski J."/>
            <person name="Ruckert C."/>
        </authorList>
    </citation>
    <scope>NUCLEOTIDE SEQUENCE</scope>
    <source>
        <strain evidence="2">JCM 4956</strain>
    </source>
</reference>
<feature type="region of interest" description="Disordered" evidence="1">
    <location>
        <begin position="49"/>
        <end position="84"/>
    </location>
</feature>
<dbReference type="EMBL" id="BMWD01000001">
    <property type="protein sequence ID" value="GGX41445.1"/>
    <property type="molecule type" value="Genomic_DNA"/>
</dbReference>